<comment type="caution">
    <text evidence="10">The sequence shown here is derived from an EMBL/GenBank/DDBJ whole genome shotgun (WGS) entry which is preliminary data.</text>
</comment>
<evidence type="ECO:0000313" key="10">
    <source>
        <dbReference type="EMBL" id="PWB94852.1"/>
    </source>
</evidence>
<gene>
    <name evidence="10" type="ORF">C5689_05225</name>
</gene>
<comment type="subcellular location">
    <subcellularLocation>
        <location evidence="1">Cell outer membrane</location>
    </subcellularLocation>
</comment>
<name>A0A2U1STD9_METSR</name>
<keyword evidence="3" id="KW-0813">Transport</keyword>
<evidence type="ECO:0000256" key="8">
    <source>
        <dbReference type="SAM" id="MobiDB-lite"/>
    </source>
</evidence>
<dbReference type="Gene3D" id="1.20.1600.10">
    <property type="entry name" value="Outer membrane efflux proteins (OEP)"/>
    <property type="match status" value="1"/>
</dbReference>
<reference evidence="10 11" key="1">
    <citation type="journal article" date="2018" name="Appl. Microbiol. Biotechnol.">
        <title>Co-cultivation of the strictly anaerobic methanogen Methanosarcina barkeri with aerobic methanotrophs in an oxygen-limited membrane bioreactor.</title>
        <authorList>
            <person name="In 't Zandt M.H."/>
            <person name="van den Bosch T.J.M."/>
            <person name="Rijkers R."/>
            <person name="van Kessel M.A.H.J."/>
            <person name="Jetten M.S.M."/>
            <person name="Welte C.U."/>
        </authorList>
    </citation>
    <scope>NUCLEOTIDE SEQUENCE [LARGE SCALE GENOMIC DNA]</scope>
    <source>
        <strain evidence="10 11">DSM 17706</strain>
    </source>
</reference>
<accession>A0A2U1STD9</accession>
<dbReference type="Pfam" id="PF02321">
    <property type="entry name" value="OEP"/>
    <property type="match status" value="1"/>
</dbReference>
<dbReference type="PANTHER" id="PTHR30026:SF20">
    <property type="entry name" value="OUTER MEMBRANE PROTEIN TOLC"/>
    <property type="match status" value="1"/>
</dbReference>
<feature type="region of interest" description="Disordered" evidence="8">
    <location>
        <begin position="29"/>
        <end position="54"/>
    </location>
</feature>
<evidence type="ECO:0000256" key="4">
    <source>
        <dbReference type="ARBA" id="ARBA00022452"/>
    </source>
</evidence>
<keyword evidence="11" id="KW-1185">Reference proteome</keyword>
<dbReference type="PANTHER" id="PTHR30026">
    <property type="entry name" value="OUTER MEMBRANE PROTEIN TOLC"/>
    <property type="match status" value="1"/>
</dbReference>
<keyword evidence="7" id="KW-0998">Cell outer membrane</keyword>
<dbReference type="GO" id="GO:0015562">
    <property type="term" value="F:efflux transmembrane transporter activity"/>
    <property type="evidence" value="ECO:0007669"/>
    <property type="project" value="InterPro"/>
</dbReference>
<protein>
    <submittedName>
        <fullName evidence="10">TolC family protein</fullName>
    </submittedName>
</protein>
<dbReference type="RefSeq" id="WP_108916222.1">
    <property type="nucleotide sequence ID" value="NZ_BGJY01000005.1"/>
</dbReference>
<evidence type="ECO:0000256" key="1">
    <source>
        <dbReference type="ARBA" id="ARBA00004442"/>
    </source>
</evidence>
<dbReference type="SUPFAM" id="SSF56954">
    <property type="entry name" value="Outer membrane efflux proteins (OEP)"/>
    <property type="match status" value="1"/>
</dbReference>
<dbReference type="Proteomes" id="UP000245137">
    <property type="component" value="Unassembled WGS sequence"/>
</dbReference>
<evidence type="ECO:0000256" key="9">
    <source>
        <dbReference type="SAM" id="SignalP"/>
    </source>
</evidence>
<keyword evidence="9" id="KW-0732">Signal</keyword>
<feature type="chain" id="PRO_5015471282" evidence="9">
    <location>
        <begin position="25"/>
        <end position="441"/>
    </location>
</feature>
<dbReference type="InterPro" id="IPR003423">
    <property type="entry name" value="OMP_efflux"/>
</dbReference>
<evidence type="ECO:0000256" key="6">
    <source>
        <dbReference type="ARBA" id="ARBA00023136"/>
    </source>
</evidence>
<organism evidence="10 11">
    <name type="scientific">Methylosinus sporium</name>
    <dbReference type="NCBI Taxonomy" id="428"/>
    <lineage>
        <taxon>Bacteria</taxon>
        <taxon>Pseudomonadati</taxon>
        <taxon>Pseudomonadota</taxon>
        <taxon>Alphaproteobacteria</taxon>
        <taxon>Hyphomicrobiales</taxon>
        <taxon>Methylocystaceae</taxon>
        <taxon>Methylosinus</taxon>
    </lineage>
</organism>
<proteinExistence type="inferred from homology"/>
<dbReference type="EMBL" id="PUIV01000005">
    <property type="protein sequence ID" value="PWB94852.1"/>
    <property type="molecule type" value="Genomic_DNA"/>
</dbReference>
<evidence type="ECO:0000256" key="5">
    <source>
        <dbReference type="ARBA" id="ARBA00022692"/>
    </source>
</evidence>
<dbReference type="InterPro" id="IPR051906">
    <property type="entry name" value="TolC-like"/>
</dbReference>
<keyword evidence="6" id="KW-0472">Membrane</keyword>
<dbReference type="AlphaFoldDB" id="A0A2U1STD9"/>
<dbReference type="GO" id="GO:0015288">
    <property type="term" value="F:porin activity"/>
    <property type="evidence" value="ECO:0007669"/>
    <property type="project" value="TreeGrafter"/>
</dbReference>
<evidence type="ECO:0000256" key="3">
    <source>
        <dbReference type="ARBA" id="ARBA00022448"/>
    </source>
</evidence>
<sequence>MTRSLGGRPLLPLLLVLLSAASAAAEPKARLSPLPAGVEAPPTKPKPKAKPPAKPFGLVLARHLDQALGIDAQSAALEAQRRAVASRYAQANSFTPGSPFFGGSRQERVKGNVQGYRESELEIGMPIWLPGEREAYELNVTAGVAEIVERLALRRLDVAALVRDAWWTAQRTAKDAAIARDRLATARDIGNDMKRRVELGENAAQDELLARNETLAAETEVAQTDAAAKAARAAYEVLTDGATPDGTLEAPLPARPPEDHPALRAPIAALAKAQAQMRLIETGFIDNPEIAIFGRNEQGTEPATEDPIRSNNNTVGVRFRIPLPTPGRNIPRIAEAQAEFDRANAEFGRAQRFVAAEINAARAAVAAARRADGLAAKRLSVATEQFDLARRSFRLGEINAFDLYRVRQLQLDAQRARASAAIDLGVALSRLNQAFGYAPTL</sequence>
<dbReference type="OrthoDB" id="7259099at2"/>
<comment type="similarity">
    <text evidence="2">Belongs to the outer membrane factor (OMF) (TC 1.B.17) family.</text>
</comment>
<feature type="signal peptide" evidence="9">
    <location>
        <begin position="1"/>
        <end position="24"/>
    </location>
</feature>
<keyword evidence="5" id="KW-0812">Transmembrane</keyword>
<evidence type="ECO:0000256" key="7">
    <source>
        <dbReference type="ARBA" id="ARBA00023237"/>
    </source>
</evidence>
<dbReference type="GO" id="GO:0009279">
    <property type="term" value="C:cell outer membrane"/>
    <property type="evidence" value="ECO:0007669"/>
    <property type="project" value="UniProtKB-SubCell"/>
</dbReference>
<dbReference type="GO" id="GO:1990281">
    <property type="term" value="C:efflux pump complex"/>
    <property type="evidence" value="ECO:0007669"/>
    <property type="project" value="TreeGrafter"/>
</dbReference>
<evidence type="ECO:0000256" key="2">
    <source>
        <dbReference type="ARBA" id="ARBA00007613"/>
    </source>
</evidence>
<keyword evidence="4" id="KW-1134">Transmembrane beta strand</keyword>
<evidence type="ECO:0000313" key="11">
    <source>
        <dbReference type="Proteomes" id="UP000245137"/>
    </source>
</evidence>